<evidence type="ECO:0000313" key="2">
    <source>
        <dbReference type="Proteomes" id="UP001500843"/>
    </source>
</evidence>
<name>A0ABP8Y9L5_9MICO</name>
<reference evidence="2" key="1">
    <citation type="journal article" date="2019" name="Int. J. Syst. Evol. Microbiol.">
        <title>The Global Catalogue of Microorganisms (GCM) 10K type strain sequencing project: providing services to taxonomists for standard genome sequencing and annotation.</title>
        <authorList>
            <consortium name="The Broad Institute Genomics Platform"/>
            <consortium name="The Broad Institute Genome Sequencing Center for Infectious Disease"/>
            <person name="Wu L."/>
            <person name="Ma J."/>
        </authorList>
    </citation>
    <scope>NUCLEOTIDE SEQUENCE [LARGE SCALE GENOMIC DNA]</scope>
    <source>
        <strain evidence="2">JCM 17975</strain>
    </source>
</reference>
<organism evidence="1 2">
    <name type="scientific">Promicromonospora umidemergens</name>
    <dbReference type="NCBI Taxonomy" id="629679"/>
    <lineage>
        <taxon>Bacteria</taxon>
        <taxon>Bacillati</taxon>
        <taxon>Actinomycetota</taxon>
        <taxon>Actinomycetes</taxon>
        <taxon>Micrococcales</taxon>
        <taxon>Promicromonosporaceae</taxon>
        <taxon>Promicromonospora</taxon>
    </lineage>
</organism>
<keyword evidence="2" id="KW-1185">Reference proteome</keyword>
<dbReference type="Proteomes" id="UP001500843">
    <property type="component" value="Unassembled WGS sequence"/>
</dbReference>
<accession>A0ABP8Y9L5</accession>
<comment type="caution">
    <text evidence="1">The sequence shown here is derived from an EMBL/GenBank/DDBJ whole genome shotgun (WGS) entry which is preliminary data.</text>
</comment>
<dbReference type="EMBL" id="BAABHM010000037">
    <property type="protein sequence ID" value="GAA4724768.1"/>
    <property type="molecule type" value="Genomic_DNA"/>
</dbReference>
<gene>
    <name evidence="1" type="ORF">GCM10023198_57270</name>
</gene>
<proteinExistence type="predicted"/>
<protein>
    <submittedName>
        <fullName evidence="1">Uncharacterized protein</fullName>
    </submittedName>
</protein>
<sequence length="117" mass="12579">MVGREQGPTIEIFSDLFDFGPGVPQERAERLLRLGYIRIDQVRVFSPTGAGPLDRPGPLSSGCGPRRAWRLGVGSAGCGKRHERPSWMSALMVKSSSRVTRGAAANQAASFLAVALR</sequence>
<evidence type="ECO:0000313" key="1">
    <source>
        <dbReference type="EMBL" id="GAA4724768.1"/>
    </source>
</evidence>